<dbReference type="EMBL" id="GBXM01098956">
    <property type="protein sequence ID" value="JAH09621.1"/>
    <property type="molecule type" value="Transcribed_RNA"/>
</dbReference>
<name>A0A0E9PYA8_ANGAN</name>
<sequence>MFVKNIHIFCALKANAHAILHMIGHRAADYEITIFYF</sequence>
<accession>A0A0E9PYA8</accession>
<protein>
    <submittedName>
        <fullName evidence="1">Uncharacterized protein</fullName>
    </submittedName>
</protein>
<reference evidence="1" key="1">
    <citation type="submission" date="2014-11" db="EMBL/GenBank/DDBJ databases">
        <authorList>
            <person name="Amaro Gonzalez C."/>
        </authorList>
    </citation>
    <scope>NUCLEOTIDE SEQUENCE</scope>
</reference>
<reference evidence="1" key="2">
    <citation type="journal article" date="2015" name="Fish Shellfish Immunol.">
        <title>Early steps in the European eel (Anguilla anguilla)-Vibrio vulnificus interaction in the gills: Role of the RtxA13 toxin.</title>
        <authorList>
            <person name="Callol A."/>
            <person name="Pajuelo D."/>
            <person name="Ebbesson L."/>
            <person name="Teles M."/>
            <person name="MacKenzie S."/>
            <person name="Amaro C."/>
        </authorList>
    </citation>
    <scope>NUCLEOTIDE SEQUENCE</scope>
</reference>
<evidence type="ECO:0000313" key="1">
    <source>
        <dbReference type="EMBL" id="JAH09621.1"/>
    </source>
</evidence>
<dbReference type="AlphaFoldDB" id="A0A0E9PYA8"/>
<organism evidence="1">
    <name type="scientific">Anguilla anguilla</name>
    <name type="common">European freshwater eel</name>
    <name type="synonym">Muraena anguilla</name>
    <dbReference type="NCBI Taxonomy" id="7936"/>
    <lineage>
        <taxon>Eukaryota</taxon>
        <taxon>Metazoa</taxon>
        <taxon>Chordata</taxon>
        <taxon>Craniata</taxon>
        <taxon>Vertebrata</taxon>
        <taxon>Euteleostomi</taxon>
        <taxon>Actinopterygii</taxon>
        <taxon>Neopterygii</taxon>
        <taxon>Teleostei</taxon>
        <taxon>Anguilliformes</taxon>
        <taxon>Anguillidae</taxon>
        <taxon>Anguilla</taxon>
    </lineage>
</organism>
<proteinExistence type="predicted"/>